<reference evidence="2 3" key="1">
    <citation type="submission" date="2017-01" db="EMBL/GenBank/DDBJ databases">
        <title>The cable genome- insights into the physiology and evolution of filamentous bacteria capable of sulfide oxidation via long distance electron transfer.</title>
        <authorList>
            <person name="Schreiber L."/>
            <person name="Bjerg J.T."/>
            <person name="Boggild A."/>
            <person name="Van De Vossenberg J."/>
            <person name="Meysman F."/>
            <person name="Nielsen L.P."/>
            <person name="Schramm A."/>
            <person name="Kjeldsen K.U."/>
        </authorList>
    </citation>
    <scope>NUCLEOTIDE SEQUENCE [LARGE SCALE GENOMIC DNA]</scope>
    <source>
        <strain evidence="2">A3</strain>
    </source>
</reference>
<gene>
    <name evidence="2" type="ORF">VU00_11173</name>
</gene>
<proteinExistence type="predicted"/>
<dbReference type="Proteomes" id="UP000287615">
    <property type="component" value="Unassembled WGS sequence"/>
</dbReference>
<keyword evidence="1" id="KW-1133">Transmembrane helix</keyword>
<feature type="transmembrane region" description="Helical" evidence="1">
    <location>
        <begin position="9"/>
        <end position="32"/>
    </location>
</feature>
<dbReference type="AlphaFoldDB" id="A0A444JAY9"/>
<evidence type="ECO:0000313" key="2">
    <source>
        <dbReference type="EMBL" id="RWX50234.1"/>
    </source>
</evidence>
<evidence type="ECO:0000256" key="1">
    <source>
        <dbReference type="SAM" id="Phobius"/>
    </source>
</evidence>
<feature type="non-terminal residue" evidence="2">
    <location>
        <position position="93"/>
    </location>
</feature>
<accession>A0A444JAY9</accession>
<name>A0A444JAY9_9BACT</name>
<dbReference type="EMBL" id="MTKR01000117">
    <property type="protein sequence ID" value="RWX50234.1"/>
    <property type="molecule type" value="Genomic_DNA"/>
</dbReference>
<comment type="caution">
    <text evidence="2">The sequence shown here is derived from an EMBL/GenBank/DDBJ whole genome shotgun (WGS) entry which is preliminary data.</text>
</comment>
<protein>
    <submittedName>
        <fullName evidence="2">Uncharacterized protein</fullName>
    </submittedName>
</protein>
<keyword evidence="1" id="KW-0472">Membrane</keyword>
<evidence type="ECO:0000313" key="3">
    <source>
        <dbReference type="Proteomes" id="UP000287615"/>
    </source>
</evidence>
<sequence length="93" mass="10623">MRFNLGAKLIFSHLGMGILPLLFISVVIWLTVAGSFETIGDQGVSAVEHAAHDQLTTMCSMKEKQIAYFFRVMEGQMYMLRDNAWLQETFRSF</sequence>
<organism evidence="2 3">
    <name type="scientific">Candidatus Electrothrix marina</name>
    <dbReference type="NCBI Taxonomy" id="1859130"/>
    <lineage>
        <taxon>Bacteria</taxon>
        <taxon>Pseudomonadati</taxon>
        <taxon>Thermodesulfobacteriota</taxon>
        <taxon>Desulfobulbia</taxon>
        <taxon>Desulfobulbales</taxon>
        <taxon>Desulfobulbaceae</taxon>
        <taxon>Candidatus Electrothrix</taxon>
    </lineage>
</organism>
<keyword evidence="1" id="KW-0812">Transmembrane</keyword>